<evidence type="ECO:0000313" key="2">
    <source>
        <dbReference type="EMBL" id="MDQ1031090.1"/>
    </source>
</evidence>
<accession>A0ABU0T5J9</accession>
<name>A0ABU0T5J9_9ACTN</name>
<feature type="region of interest" description="Disordered" evidence="1">
    <location>
        <begin position="1"/>
        <end position="30"/>
    </location>
</feature>
<evidence type="ECO:0000256" key="1">
    <source>
        <dbReference type="SAM" id="MobiDB-lite"/>
    </source>
</evidence>
<organism evidence="2 3">
    <name type="scientific">Streptomyces umbrinus</name>
    <dbReference type="NCBI Taxonomy" id="67370"/>
    <lineage>
        <taxon>Bacteria</taxon>
        <taxon>Bacillati</taxon>
        <taxon>Actinomycetota</taxon>
        <taxon>Actinomycetes</taxon>
        <taxon>Kitasatosporales</taxon>
        <taxon>Streptomycetaceae</taxon>
        <taxon>Streptomyces</taxon>
        <taxon>Streptomyces phaeochromogenes group</taxon>
    </lineage>
</organism>
<dbReference type="Proteomes" id="UP001230328">
    <property type="component" value="Unassembled WGS sequence"/>
</dbReference>
<gene>
    <name evidence="2" type="ORF">QF035_008672</name>
</gene>
<protein>
    <submittedName>
        <fullName evidence="2">Uncharacterized protein</fullName>
    </submittedName>
</protein>
<comment type="caution">
    <text evidence="2">The sequence shown here is derived from an EMBL/GenBank/DDBJ whole genome shotgun (WGS) entry which is preliminary data.</text>
</comment>
<evidence type="ECO:0000313" key="3">
    <source>
        <dbReference type="Proteomes" id="UP001230328"/>
    </source>
</evidence>
<sequence length="71" mass="7143">MGGSYSARRPPASAGDPLLAPGPDPPGATNPDLYAEITACARSRTPSLAGTALMWDFTASAPTAAARAISR</sequence>
<keyword evidence="3" id="KW-1185">Reference proteome</keyword>
<dbReference type="EMBL" id="JAUSZI010000002">
    <property type="protein sequence ID" value="MDQ1031090.1"/>
    <property type="molecule type" value="Genomic_DNA"/>
</dbReference>
<proteinExistence type="predicted"/>
<reference evidence="2 3" key="1">
    <citation type="submission" date="2023-07" db="EMBL/GenBank/DDBJ databases">
        <title>Comparative genomics of wheat-associated soil bacteria to identify genetic determinants of phenazine resistance.</title>
        <authorList>
            <person name="Mouncey N."/>
        </authorList>
    </citation>
    <scope>NUCLEOTIDE SEQUENCE [LARGE SCALE GENOMIC DNA]</scope>
    <source>
        <strain evidence="2 3">V2I4</strain>
    </source>
</reference>